<dbReference type="Gene3D" id="3.30.750.140">
    <property type="match status" value="1"/>
</dbReference>
<keyword evidence="4" id="KW-1185">Reference proteome</keyword>
<dbReference type="InterPro" id="IPR021136">
    <property type="entry name" value="Flagellar_hook_control-like_C"/>
</dbReference>
<feature type="domain" description="Flagellar hook-length control protein-like C-terminal" evidence="2">
    <location>
        <begin position="543"/>
        <end position="624"/>
    </location>
</feature>
<feature type="compositionally biased region" description="Basic and acidic residues" evidence="1">
    <location>
        <begin position="115"/>
        <end position="152"/>
    </location>
</feature>
<accession>A0ABQ1RM20</accession>
<feature type="compositionally biased region" description="Polar residues" evidence="1">
    <location>
        <begin position="176"/>
        <end position="188"/>
    </location>
</feature>
<feature type="compositionally biased region" description="Polar residues" evidence="1">
    <location>
        <begin position="16"/>
        <end position="31"/>
    </location>
</feature>
<dbReference type="PANTHER" id="PTHR37533:SF2">
    <property type="entry name" value="FLAGELLAR HOOK-LENGTH CONTROL PROTEIN"/>
    <property type="match status" value="1"/>
</dbReference>
<dbReference type="PANTHER" id="PTHR37533">
    <property type="entry name" value="FLAGELLAR HOOK-LENGTH CONTROL PROTEIN"/>
    <property type="match status" value="1"/>
</dbReference>
<name>A0ABQ1RM20_9ALTE</name>
<feature type="region of interest" description="Disordered" evidence="1">
    <location>
        <begin position="170"/>
        <end position="198"/>
    </location>
</feature>
<dbReference type="Proteomes" id="UP000614272">
    <property type="component" value="Unassembled WGS sequence"/>
</dbReference>
<evidence type="ECO:0000256" key="1">
    <source>
        <dbReference type="SAM" id="MobiDB-lite"/>
    </source>
</evidence>
<feature type="compositionally biased region" description="Polar residues" evidence="1">
    <location>
        <begin position="64"/>
        <end position="73"/>
    </location>
</feature>
<reference evidence="4" key="1">
    <citation type="journal article" date="2019" name="Int. J. Syst. Evol. Microbiol.">
        <title>The Global Catalogue of Microorganisms (GCM) 10K type strain sequencing project: providing services to taxonomists for standard genome sequencing and annotation.</title>
        <authorList>
            <consortium name="The Broad Institute Genomics Platform"/>
            <consortium name="The Broad Institute Genome Sequencing Center for Infectious Disease"/>
            <person name="Wu L."/>
            <person name="Ma J."/>
        </authorList>
    </citation>
    <scope>NUCLEOTIDE SEQUENCE [LARGE SCALE GENOMIC DNA]</scope>
    <source>
        <strain evidence="4">CGMCC 1.12923</strain>
    </source>
</reference>
<dbReference type="RefSeq" id="WP_099036351.1">
    <property type="nucleotide sequence ID" value="NZ_BMGJ01000013.1"/>
</dbReference>
<proteinExistence type="predicted"/>
<feature type="compositionally biased region" description="Polar residues" evidence="1">
    <location>
        <begin position="367"/>
        <end position="390"/>
    </location>
</feature>
<dbReference type="InterPro" id="IPR038610">
    <property type="entry name" value="FliK-like_C_sf"/>
</dbReference>
<feature type="compositionally biased region" description="Basic and acidic residues" evidence="1">
    <location>
        <begin position="38"/>
        <end position="60"/>
    </location>
</feature>
<feature type="region of interest" description="Disordered" evidence="1">
    <location>
        <begin position="353"/>
        <end position="390"/>
    </location>
</feature>
<dbReference type="EMBL" id="BMGJ01000013">
    <property type="protein sequence ID" value="GGD72778.1"/>
    <property type="molecule type" value="Genomic_DNA"/>
</dbReference>
<evidence type="ECO:0000313" key="4">
    <source>
        <dbReference type="Proteomes" id="UP000614272"/>
    </source>
</evidence>
<feature type="region of interest" description="Disordered" evidence="1">
    <location>
        <begin position="614"/>
        <end position="658"/>
    </location>
</feature>
<protein>
    <recommendedName>
        <fullName evidence="2">Flagellar hook-length control protein-like C-terminal domain-containing protein</fullName>
    </recommendedName>
</protein>
<evidence type="ECO:0000313" key="3">
    <source>
        <dbReference type="EMBL" id="GGD72778.1"/>
    </source>
</evidence>
<organism evidence="3 4">
    <name type="scientific">Lacimicrobium alkaliphilum</name>
    <dbReference type="NCBI Taxonomy" id="1526571"/>
    <lineage>
        <taxon>Bacteria</taxon>
        <taxon>Pseudomonadati</taxon>
        <taxon>Pseudomonadota</taxon>
        <taxon>Gammaproteobacteria</taxon>
        <taxon>Alteromonadales</taxon>
        <taxon>Alteromonadaceae</taxon>
        <taxon>Lacimicrobium</taxon>
    </lineage>
</organism>
<feature type="compositionally biased region" description="Basic and acidic residues" evidence="1">
    <location>
        <begin position="77"/>
        <end position="95"/>
    </location>
</feature>
<comment type="caution">
    <text evidence="3">The sequence shown here is derived from an EMBL/GenBank/DDBJ whole genome shotgun (WGS) entry which is preliminary data.</text>
</comment>
<dbReference type="Pfam" id="PF02120">
    <property type="entry name" value="Flg_hook"/>
    <property type="match status" value="1"/>
</dbReference>
<evidence type="ECO:0000259" key="2">
    <source>
        <dbReference type="Pfam" id="PF02120"/>
    </source>
</evidence>
<dbReference type="InterPro" id="IPR052563">
    <property type="entry name" value="FliK"/>
</dbReference>
<feature type="compositionally biased region" description="Basic and acidic residues" evidence="1">
    <location>
        <begin position="189"/>
        <end position="198"/>
    </location>
</feature>
<gene>
    <name evidence="3" type="ORF">GCM10011357_29780</name>
</gene>
<sequence>MMQHIAVIRPEIAASSVATGKVNSAPQQQEGFSRHLNQHSERQGAELDTRQKAQRRHGDDISASADNAQSKQTSSHKRTDASDESAMDKAERIKSGDATSGRSTPGADTGKAHRNGTEQDSTAHRAKSDTDKHDSAVTDDSRDDKDIDGGENNKAEEWLALVHKLVTNAGMAGKGTESSNTENSTDGESDTHNTGELSEKLKALLEQLGLGQETTAMAGEKPVEGELDAQKALLEKLGLDAEKVLQQAQMSGKLSELKALLQGALDGSESQQGKPMLEQVLALLLVEQKGQADTGEPIAQNHALGLKTDAAGSANNSPGQSDLVAARWQEYQQRMEKSGQQDKNNSALLKSRAEEMRPGATSEAVASANNGENAKQQSLPKNGSKESSMLQNLARLPEPALDKTLQNLAERLPVKDADPAVINSFIDNLKAGIEEFKQQRAQGREPGLDLQGLVSRAMGGENDVQSAQQQNITQVLKQFGESLTQSSGNLRSDIHHAFIQPSMERVSGQETQIAAETTKAAPHSAMERAVNIARPEAAGQLADRVRMLVNQGNMSADIRLDPPDLGSMQIRISMNGEQASVNFVVQSQQARDMLDQAVPRLRDMLAERGIELGQSSVEQQQKDNKSGDSQHQGKLADTNAEDDMSEQQSDLSEGQEVRLTNGALGGIDYFV</sequence>
<dbReference type="CDD" id="cd17470">
    <property type="entry name" value="T3SS_Flik_C"/>
    <property type="match status" value="1"/>
</dbReference>
<feature type="region of interest" description="Disordered" evidence="1">
    <location>
        <begin position="16"/>
        <end position="152"/>
    </location>
</feature>